<dbReference type="InterPro" id="IPR022636">
    <property type="entry name" value="S-AdoMet_synthetase_sfam"/>
</dbReference>
<evidence type="ECO:0000259" key="2">
    <source>
        <dbReference type="Pfam" id="PF00438"/>
    </source>
</evidence>
<evidence type="ECO:0000313" key="3">
    <source>
        <dbReference type="EMBL" id="GAH77954.1"/>
    </source>
</evidence>
<dbReference type="GO" id="GO:0046872">
    <property type="term" value="F:metal ion binding"/>
    <property type="evidence" value="ECO:0007669"/>
    <property type="project" value="UniProtKB-KW"/>
</dbReference>
<dbReference type="InterPro" id="IPR002133">
    <property type="entry name" value="S-AdoMet_synthetase"/>
</dbReference>
<dbReference type="PANTHER" id="PTHR11964">
    <property type="entry name" value="S-ADENOSYLMETHIONINE SYNTHETASE"/>
    <property type="match status" value="1"/>
</dbReference>
<dbReference type="GO" id="GO:0006556">
    <property type="term" value="P:S-adenosylmethionine biosynthetic process"/>
    <property type="evidence" value="ECO:0007669"/>
    <property type="project" value="InterPro"/>
</dbReference>
<dbReference type="GO" id="GO:0005524">
    <property type="term" value="F:ATP binding"/>
    <property type="evidence" value="ECO:0007669"/>
    <property type="project" value="InterPro"/>
</dbReference>
<comment type="caution">
    <text evidence="3">The sequence shown here is derived from an EMBL/GenBank/DDBJ whole genome shotgun (WGS) entry which is preliminary data.</text>
</comment>
<dbReference type="InterPro" id="IPR022628">
    <property type="entry name" value="S-AdoMet_synt_N"/>
</dbReference>
<dbReference type="EMBL" id="BARU01043106">
    <property type="protein sequence ID" value="GAH77954.1"/>
    <property type="molecule type" value="Genomic_DNA"/>
</dbReference>
<dbReference type="SUPFAM" id="SSF55973">
    <property type="entry name" value="S-adenosylmethionine synthetase"/>
    <property type="match status" value="1"/>
</dbReference>
<organism evidence="3">
    <name type="scientific">marine sediment metagenome</name>
    <dbReference type="NCBI Taxonomy" id="412755"/>
    <lineage>
        <taxon>unclassified sequences</taxon>
        <taxon>metagenomes</taxon>
        <taxon>ecological metagenomes</taxon>
    </lineage>
</organism>
<dbReference type="Gene3D" id="3.30.300.10">
    <property type="match status" value="1"/>
</dbReference>
<accession>X1JI49</accession>
<feature type="domain" description="S-adenosylmethionine synthetase N-terminal" evidence="2">
    <location>
        <begin position="11"/>
        <end position="86"/>
    </location>
</feature>
<reference evidence="3" key="1">
    <citation type="journal article" date="2014" name="Front. Microbiol.">
        <title>High frequency of phylogenetically diverse reductive dehalogenase-homologous genes in deep subseafloor sedimentary metagenomes.</title>
        <authorList>
            <person name="Kawai M."/>
            <person name="Futagami T."/>
            <person name="Toyoda A."/>
            <person name="Takaki Y."/>
            <person name="Nishi S."/>
            <person name="Hori S."/>
            <person name="Arai W."/>
            <person name="Tsubouchi T."/>
            <person name="Morono Y."/>
            <person name="Uchiyama I."/>
            <person name="Ito T."/>
            <person name="Fujiyama A."/>
            <person name="Inagaki F."/>
            <person name="Takami H."/>
        </authorList>
    </citation>
    <scope>NUCLEOTIDE SEQUENCE</scope>
    <source>
        <strain evidence="3">Expedition CK06-06</strain>
    </source>
</reference>
<dbReference type="Pfam" id="PF00438">
    <property type="entry name" value="S-AdoMet_synt_N"/>
    <property type="match status" value="1"/>
</dbReference>
<keyword evidence="1" id="KW-0479">Metal-binding</keyword>
<dbReference type="AlphaFoldDB" id="X1JI49"/>
<proteinExistence type="predicted"/>
<sequence>MSSSFTTSPRYMFTSESVTEGHPDKLCDQISDAILDAILEKDPYARVACETAVTNGLVMVMGEITTDSYVEIPQIVRGVVRDVGYTYPE</sequence>
<feature type="non-terminal residue" evidence="3">
    <location>
        <position position="89"/>
    </location>
</feature>
<protein>
    <recommendedName>
        <fullName evidence="2">S-adenosylmethionine synthetase N-terminal domain-containing protein</fullName>
    </recommendedName>
</protein>
<gene>
    <name evidence="3" type="ORF">S03H2_66076</name>
</gene>
<dbReference type="GO" id="GO:0004478">
    <property type="term" value="F:methionine adenosyltransferase activity"/>
    <property type="evidence" value="ECO:0007669"/>
    <property type="project" value="InterPro"/>
</dbReference>
<name>X1JI49_9ZZZZ</name>
<evidence type="ECO:0000256" key="1">
    <source>
        <dbReference type="ARBA" id="ARBA00022723"/>
    </source>
</evidence>